<dbReference type="InterPro" id="IPR036345">
    <property type="entry name" value="ExoRNase_PH_dom2_sf"/>
</dbReference>
<dbReference type="SUPFAM" id="SSF50249">
    <property type="entry name" value="Nucleic acid-binding proteins"/>
    <property type="match status" value="1"/>
</dbReference>
<dbReference type="EMBL" id="LKAQ01000004">
    <property type="protein sequence ID" value="OIQ51352.1"/>
    <property type="molecule type" value="Genomic_DNA"/>
</dbReference>
<dbReference type="PIRSF" id="PIRSF005499">
    <property type="entry name" value="PNPase"/>
    <property type="match status" value="1"/>
</dbReference>
<dbReference type="PROSITE" id="PS50084">
    <property type="entry name" value="KH_TYPE_1"/>
    <property type="match status" value="1"/>
</dbReference>
<comment type="similarity">
    <text evidence="1 8">Belongs to the polyribonucleotide nucleotidyltransferase family.</text>
</comment>
<dbReference type="Pfam" id="PF01138">
    <property type="entry name" value="RNase_PH"/>
    <property type="match status" value="2"/>
</dbReference>
<feature type="domain" description="S1 motif" evidence="10">
    <location>
        <begin position="628"/>
        <end position="696"/>
    </location>
</feature>
<keyword evidence="7 8" id="KW-0694">RNA-binding</keyword>
<dbReference type="CDD" id="cd02393">
    <property type="entry name" value="KH-I_PNPase"/>
    <property type="match status" value="1"/>
</dbReference>
<keyword evidence="4 8" id="KW-0548">Nucleotidyltransferase</keyword>
<dbReference type="Proteomes" id="UP000181901">
    <property type="component" value="Unassembled WGS sequence"/>
</dbReference>
<protein>
    <recommendedName>
        <fullName evidence="8">Polyribonucleotide nucleotidyltransferase</fullName>
        <ecNumber evidence="8">2.7.7.8</ecNumber>
    </recommendedName>
    <alternativeName>
        <fullName evidence="8">Polynucleotide phosphorylase</fullName>
        <shortName evidence="8">PNPase</shortName>
    </alternativeName>
</protein>
<dbReference type="InterPro" id="IPR027408">
    <property type="entry name" value="PNPase/RNase_PH_dom_sf"/>
</dbReference>
<proteinExistence type="inferred from homology"/>
<dbReference type="Gene3D" id="2.40.50.140">
    <property type="entry name" value="Nucleic acid-binding proteins"/>
    <property type="match status" value="1"/>
</dbReference>
<dbReference type="InterPro" id="IPR003029">
    <property type="entry name" value="S1_domain"/>
</dbReference>
<dbReference type="CDD" id="cd11364">
    <property type="entry name" value="RNase_PH_PNPase_2"/>
    <property type="match status" value="1"/>
</dbReference>
<dbReference type="OrthoDB" id="9804305at2"/>
<keyword evidence="12" id="KW-1185">Reference proteome</keyword>
<dbReference type="CDD" id="cd11363">
    <property type="entry name" value="RNase_PH_PNPase_1"/>
    <property type="match status" value="1"/>
</dbReference>
<dbReference type="InterPro" id="IPR036456">
    <property type="entry name" value="PNPase_PH_RNA-bd_sf"/>
</dbReference>
<comment type="catalytic activity">
    <reaction evidence="8">
        <text>RNA(n+1) + phosphate = RNA(n) + a ribonucleoside 5'-diphosphate</text>
        <dbReference type="Rhea" id="RHEA:22096"/>
        <dbReference type="Rhea" id="RHEA-COMP:14527"/>
        <dbReference type="Rhea" id="RHEA-COMP:17342"/>
        <dbReference type="ChEBI" id="CHEBI:43474"/>
        <dbReference type="ChEBI" id="CHEBI:57930"/>
        <dbReference type="ChEBI" id="CHEBI:140395"/>
        <dbReference type="EC" id="2.7.7.8"/>
    </reaction>
</comment>
<dbReference type="Pfam" id="PF00013">
    <property type="entry name" value="KH_1"/>
    <property type="match status" value="1"/>
</dbReference>
<evidence type="ECO:0000256" key="9">
    <source>
        <dbReference type="SAM" id="MobiDB-lite"/>
    </source>
</evidence>
<dbReference type="NCBIfam" id="TIGR03591">
    <property type="entry name" value="polynuc_phos"/>
    <property type="match status" value="1"/>
</dbReference>
<dbReference type="Pfam" id="PF03726">
    <property type="entry name" value="PNPase"/>
    <property type="match status" value="1"/>
</dbReference>
<dbReference type="GO" id="GO:0003723">
    <property type="term" value="F:RNA binding"/>
    <property type="evidence" value="ECO:0007669"/>
    <property type="project" value="UniProtKB-UniRule"/>
</dbReference>
<dbReference type="GO" id="GO:0000287">
    <property type="term" value="F:magnesium ion binding"/>
    <property type="evidence" value="ECO:0007669"/>
    <property type="project" value="UniProtKB-UniRule"/>
</dbReference>
<evidence type="ECO:0000313" key="11">
    <source>
        <dbReference type="EMBL" id="OIQ51352.1"/>
    </source>
</evidence>
<evidence type="ECO:0000256" key="4">
    <source>
        <dbReference type="ARBA" id="ARBA00022695"/>
    </source>
</evidence>
<dbReference type="NCBIfam" id="NF008805">
    <property type="entry name" value="PRK11824.1"/>
    <property type="match status" value="1"/>
</dbReference>
<dbReference type="GO" id="GO:0004654">
    <property type="term" value="F:polyribonucleotide nucleotidyltransferase activity"/>
    <property type="evidence" value="ECO:0007669"/>
    <property type="project" value="UniProtKB-UniRule"/>
</dbReference>
<keyword evidence="3 8" id="KW-0808">Transferase</keyword>
<evidence type="ECO:0000256" key="8">
    <source>
        <dbReference type="HAMAP-Rule" id="MF_01595"/>
    </source>
</evidence>
<evidence type="ECO:0000256" key="6">
    <source>
        <dbReference type="ARBA" id="ARBA00022842"/>
    </source>
</evidence>
<dbReference type="GO" id="GO:0006396">
    <property type="term" value="P:RNA processing"/>
    <property type="evidence" value="ECO:0007669"/>
    <property type="project" value="InterPro"/>
</dbReference>
<dbReference type="AlphaFoldDB" id="A0A1J5N964"/>
<dbReference type="RefSeq" id="WP_071546826.1">
    <property type="nucleotide sequence ID" value="NZ_LKAQ01000004.1"/>
</dbReference>
<evidence type="ECO:0000256" key="1">
    <source>
        <dbReference type="ARBA" id="ARBA00007404"/>
    </source>
</evidence>
<evidence type="ECO:0000256" key="7">
    <source>
        <dbReference type="ARBA" id="ARBA00022884"/>
    </source>
</evidence>
<dbReference type="Pfam" id="PF03725">
    <property type="entry name" value="RNase_PH_C"/>
    <property type="match status" value="2"/>
</dbReference>
<dbReference type="FunFam" id="3.30.1370.10:FF:000001">
    <property type="entry name" value="Polyribonucleotide nucleotidyltransferase"/>
    <property type="match status" value="1"/>
</dbReference>
<sequence length="749" mass="81853">MTMIPFDATKVTATVGGIDISIETGKFARQASGAVTISSGNTTVLVTAVTQPLEIDRGFFPLTCNYQEMAYAAGRVPGNYFRREGRPSEHETLVSRLIDRPIRPLFAKGFADEVQIIATVLSADKRVNPDVLALTGASAACHISKMPFLGPIVGARVGYVDNEFVLYPSYRGIEERSSLNLVFAATREAMVMVEGGGNFVSEDLVADALAWGHEQVRPLFDIQDELRERVGVPKIEVTAPVRDEEVAEYLGEILTADLEKALTTPEKMVRYAAKDAAKQKAKEAVAEKFPEDEAKLAAVGDIVGDMTKKIVRERIVKEGLRIDGRDTTTVRPLSIEVGLLQQTHGSVLFRRGETCSLAVATLGSTRDEQRYDSLLGDATKRFMLHYNFPPYCVGEARMLRGTSRREVGHGALAERAISPVLPSPDEFPFTIRVVSEIMESNGSSSMASVCGATLSLMDAGVPISEPVAGIAMGLCKEGDDYFVLTDILGDEDALGDMDFKVAGTRDGITAIQMDIKIAGIPQDVLKKALYQAKEARTHILDHMAEVLDKPRAELSDLAPQMAVVYIDPEKIRSVIGPGGKNIKAITAETEADIDIEDSGKISIFAPTLASMEKAKEMVLYYDQKPEPGKNYKGVVRKILEVGALVEILPGLEGMLHVSQLDFERVERVEDVVQLGQEVWVKCISLEPGGRIRLSRKAWLMEEAGQEVNLDDFKRPAPRGGDRGDRGDRGGRNDRGGRRDSRGGRGRDRR</sequence>
<dbReference type="GO" id="GO:0005829">
    <property type="term" value="C:cytosol"/>
    <property type="evidence" value="ECO:0007669"/>
    <property type="project" value="UniProtKB-ARBA"/>
</dbReference>
<accession>A0A1J5N964</accession>
<dbReference type="InterPro" id="IPR020568">
    <property type="entry name" value="Ribosomal_Su5_D2-typ_SF"/>
</dbReference>
<dbReference type="GO" id="GO:0000175">
    <property type="term" value="F:3'-5'-RNA exonuclease activity"/>
    <property type="evidence" value="ECO:0007669"/>
    <property type="project" value="TreeGrafter"/>
</dbReference>
<dbReference type="PANTHER" id="PTHR11252">
    <property type="entry name" value="POLYRIBONUCLEOTIDE NUCLEOTIDYLTRANSFERASE"/>
    <property type="match status" value="1"/>
</dbReference>
<evidence type="ECO:0000313" key="12">
    <source>
        <dbReference type="Proteomes" id="UP000181901"/>
    </source>
</evidence>
<evidence type="ECO:0000256" key="3">
    <source>
        <dbReference type="ARBA" id="ARBA00022679"/>
    </source>
</evidence>
<feature type="binding site" evidence="8">
    <location>
        <position position="492"/>
    </location>
    <ligand>
        <name>Mg(2+)</name>
        <dbReference type="ChEBI" id="CHEBI:18420"/>
    </ligand>
</feature>
<keyword evidence="6 8" id="KW-0460">Magnesium</keyword>
<feature type="binding site" evidence="8">
    <location>
        <position position="498"/>
    </location>
    <ligand>
        <name>Mg(2+)</name>
        <dbReference type="ChEBI" id="CHEBI:18420"/>
    </ligand>
</feature>
<dbReference type="InterPro" id="IPR012340">
    <property type="entry name" value="NA-bd_OB-fold"/>
</dbReference>
<dbReference type="SMART" id="SM00322">
    <property type="entry name" value="KH"/>
    <property type="match status" value="1"/>
</dbReference>
<dbReference type="InterPro" id="IPR015847">
    <property type="entry name" value="ExoRNase_PH_dom2"/>
</dbReference>
<dbReference type="Pfam" id="PF00575">
    <property type="entry name" value="S1"/>
    <property type="match status" value="1"/>
</dbReference>
<dbReference type="SUPFAM" id="SSF55666">
    <property type="entry name" value="Ribonuclease PH domain 2-like"/>
    <property type="match status" value="2"/>
</dbReference>
<dbReference type="HAMAP" id="MF_01595">
    <property type="entry name" value="PNPase"/>
    <property type="match status" value="1"/>
</dbReference>
<evidence type="ECO:0000256" key="2">
    <source>
        <dbReference type="ARBA" id="ARBA00022490"/>
    </source>
</evidence>
<dbReference type="InterPro" id="IPR012162">
    <property type="entry name" value="PNPase"/>
</dbReference>
<feature type="region of interest" description="Disordered" evidence="9">
    <location>
        <begin position="709"/>
        <end position="749"/>
    </location>
</feature>
<dbReference type="SUPFAM" id="SSF46915">
    <property type="entry name" value="Polynucleotide phosphorylase/guanosine pentaphosphate synthase (PNPase/GPSI), domain 3"/>
    <property type="match status" value="1"/>
</dbReference>
<comment type="subcellular location">
    <subcellularLocation>
        <location evidence="8">Cytoplasm</location>
    </subcellularLocation>
</comment>
<dbReference type="Gene3D" id="3.30.1370.10">
    <property type="entry name" value="K Homology domain, type 1"/>
    <property type="match status" value="1"/>
</dbReference>
<dbReference type="SUPFAM" id="SSF54791">
    <property type="entry name" value="Eukaryotic type KH-domain (KH-domain type I)"/>
    <property type="match status" value="1"/>
</dbReference>
<comment type="function">
    <text evidence="8">Involved in mRNA degradation. Catalyzes the phosphorolysis of single-stranded polyribonucleotides processively in the 3'- to 5'-direction.</text>
</comment>
<keyword evidence="2 8" id="KW-0963">Cytoplasm</keyword>
<keyword evidence="5 8" id="KW-0479">Metal-binding</keyword>
<dbReference type="PANTHER" id="PTHR11252:SF0">
    <property type="entry name" value="POLYRIBONUCLEOTIDE NUCLEOTIDYLTRANSFERASE 1, MITOCHONDRIAL"/>
    <property type="match status" value="1"/>
</dbReference>
<dbReference type="GO" id="GO:0006402">
    <property type="term" value="P:mRNA catabolic process"/>
    <property type="evidence" value="ECO:0007669"/>
    <property type="project" value="UniProtKB-UniRule"/>
</dbReference>
<evidence type="ECO:0000256" key="5">
    <source>
        <dbReference type="ARBA" id="ARBA00022723"/>
    </source>
</evidence>
<dbReference type="FunFam" id="3.30.230.70:FF:000001">
    <property type="entry name" value="Polyribonucleotide nucleotidyltransferase"/>
    <property type="match status" value="1"/>
</dbReference>
<dbReference type="InterPro" id="IPR004088">
    <property type="entry name" value="KH_dom_type_1"/>
</dbReference>
<dbReference type="InterPro" id="IPR015848">
    <property type="entry name" value="PNPase_PH_RNA-bd_bac/org-type"/>
</dbReference>
<dbReference type="PROSITE" id="PS50126">
    <property type="entry name" value="S1"/>
    <property type="match status" value="1"/>
</dbReference>
<comment type="cofactor">
    <cofactor evidence="8">
        <name>Mg(2+)</name>
        <dbReference type="ChEBI" id="CHEBI:18420"/>
    </cofactor>
</comment>
<comment type="caution">
    <text evidence="11">The sequence shown here is derived from an EMBL/GenBank/DDBJ whole genome shotgun (WGS) entry which is preliminary data.</text>
</comment>
<dbReference type="SMART" id="SM00316">
    <property type="entry name" value="S1"/>
    <property type="match status" value="1"/>
</dbReference>
<dbReference type="Gene3D" id="3.30.230.70">
    <property type="entry name" value="GHMP Kinase, N-terminal domain"/>
    <property type="match status" value="2"/>
</dbReference>
<dbReference type="InterPro" id="IPR001247">
    <property type="entry name" value="ExoRNase_PH_dom1"/>
</dbReference>
<feature type="compositionally biased region" description="Basic and acidic residues" evidence="9">
    <location>
        <begin position="710"/>
        <end position="749"/>
    </location>
</feature>
<evidence type="ECO:0000259" key="10">
    <source>
        <dbReference type="PROSITE" id="PS50126"/>
    </source>
</evidence>
<dbReference type="InterPro" id="IPR036612">
    <property type="entry name" value="KH_dom_type_1_sf"/>
</dbReference>
<reference evidence="11 12" key="1">
    <citation type="submission" date="2015-09" db="EMBL/GenBank/DDBJ databases">
        <title>Genome of Desulfovibrio dechloracetivorans BerOc1, a mercury methylating strain isolated from highly hydrocarbons and metals contaminated coastal sediments.</title>
        <authorList>
            <person name="Goni Urriza M."/>
            <person name="Gassie C."/>
            <person name="Bouchez O."/>
            <person name="Klopp C."/>
            <person name="Ranchou-Peyruse A."/>
            <person name="Remy G."/>
        </authorList>
    </citation>
    <scope>NUCLEOTIDE SEQUENCE [LARGE SCALE GENOMIC DNA]</scope>
    <source>
        <strain evidence="11 12">BerOc1</strain>
    </source>
</reference>
<gene>
    <name evidence="8 11" type="primary">pnp</name>
    <name evidence="11" type="ORF">BerOc1_03302</name>
</gene>
<organism evidence="11 12">
    <name type="scientific">Pseudodesulfovibrio hydrargyri</name>
    <dbReference type="NCBI Taxonomy" id="2125990"/>
    <lineage>
        <taxon>Bacteria</taxon>
        <taxon>Pseudomonadati</taxon>
        <taxon>Thermodesulfobacteriota</taxon>
        <taxon>Desulfovibrionia</taxon>
        <taxon>Desulfovibrionales</taxon>
        <taxon>Desulfovibrionaceae</taxon>
    </lineage>
</organism>
<dbReference type="CDD" id="cd04472">
    <property type="entry name" value="S1_PNPase"/>
    <property type="match status" value="1"/>
</dbReference>
<dbReference type="InterPro" id="IPR004087">
    <property type="entry name" value="KH_dom"/>
</dbReference>
<dbReference type="EC" id="2.7.7.8" evidence="8"/>
<dbReference type="FunFam" id="3.30.230.70:FF:000002">
    <property type="entry name" value="Polyribonucleotide nucleotidyltransferase"/>
    <property type="match status" value="1"/>
</dbReference>
<dbReference type="SUPFAM" id="SSF54211">
    <property type="entry name" value="Ribosomal protein S5 domain 2-like"/>
    <property type="match status" value="2"/>
</dbReference>
<name>A0A1J5N964_9BACT</name>